<dbReference type="PATRIC" id="fig|47311.3.peg.1474"/>
<name>A0A166DKU6_9EURY</name>
<sequence>MKSETVLRLEAMNVLVEKLGLVDAERFIDFVKRDKFDYTEWQRNLWKGKTIDEINEMAIKFQKEKRKQ</sequence>
<proteinExistence type="predicted"/>
<accession>A0A166DKU6</accession>
<protein>
    <submittedName>
        <fullName evidence="1">Uncharacterized protein</fullName>
    </submittedName>
</protein>
<gene>
    <name evidence="1" type="ORF">MBCUT_13490</name>
</gene>
<dbReference type="AlphaFoldDB" id="A0A166DKU6"/>
<dbReference type="Proteomes" id="UP000077275">
    <property type="component" value="Unassembled WGS sequence"/>
</dbReference>
<organism evidence="1 2">
    <name type="scientific">Methanobrevibacter cuticularis</name>
    <dbReference type="NCBI Taxonomy" id="47311"/>
    <lineage>
        <taxon>Archaea</taxon>
        <taxon>Methanobacteriati</taxon>
        <taxon>Methanobacteriota</taxon>
        <taxon>Methanomada group</taxon>
        <taxon>Methanobacteria</taxon>
        <taxon>Methanobacteriales</taxon>
        <taxon>Methanobacteriaceae</taxon>
        <taxon>Methanobrevibacter</taxon>
    </lineage>
</organism>
<evidence type="ECO:0000313" key="2">
    <source>
        <dbReference type="Proteomes" id="UP000077275"/>
    </source>
</evidence>
<comment type="caution">
    <text evidence="1">The sequence shown here is derived from an EMBL/GenBank/DDBJ whole genome shotgun (WGS) entry which is preliminary data.</text>
</comment>
<dbReference type="OrthoDB" id="77824at2157"/>
<dbReference type="EMBL" id="LWMW01000110">
    <property type="protein sequence ID" value="KZX15699.1"/>
    <property type="molecule type" value="Genomic_DNA"/>
</dbReference>
<dbReference type="RefSeq" id="WP_067259926.1">
    <property type="nucleotide sequence ID" value="NZ_LWMW01000110.1"/>
</dbReference>
<keyword evidence="2" id="KW-1185">Reference proteome</keyword>
<dbReference type="STRING" id="47311.MBCUT_13490"/>
<evidence type="ECO:0000313" key="1">
    <source>
        <dbReference type="EMBL" id="KZX15699.1"/>
    </source>
</evidence>
<reference evidence="1 2" key="1">
    <citation type="submission" date="2016-04" db="EMBL/GenBank/DDBJ databases">
        <title>Genome sequence of Methanobrevibacter cuticularis DSM 11139.</title>
        <authorList>
            <person name="Poehlein A."/>
            <person name="Seedorf H."/>
            <person name="Daniel R."/>
        </authorList>
    </citation>
    <scope>NUCLEOTIDE SEQUENCE [LARGE SCALE GENOMIC DNA]</scope>
    <source>
        <strain evidence="1 2">DSM 11139</strain>
    </source>
</reference>